<dbReference type="AlphaFoldDB" id="A0AAV4AQR2"/>
<gene>
    <name evidence="2" type="ORF">PoB_003617000</name>
</gene>
<protein>
    <submittedName>
        <fullName evidence="2">Uncharacterized protein</fullName>
    </submittedName>
</protein>
<keyword evidence="1" id="KW-0812">Transmembrane</keyword>
<dbReference type="EMBL" id="BLXT01004113">
    <property type="protein sequence ID" value="GFO09665.1"/>
    <property type="molecule type" value="Genomic_DNA"/>
</dbReference>
<comment type="caution">
    <text evidence="2">The sequence shown here is derived from an EMBL/GenBank/DDBJ whole genome shotgun (WGS) entry which is preliminary data.</text>
</comment>
<organism evidence="2 3">
    <name type="scientific">Plakobranchus ocellatus</name>
    <dbReference type="NCBI Taxonomy" id="259542"/>
    <lineage>
        <taxon>Eukaryota</taxon>
        <taxon>Metazoa</taxon>
        <taxon>Spiralia</taxon>
        <taxon>Lophotrochozoa</taxon>
        <taxon>Mollusca</taxon>
        <taxon>Gastropoda</taxon>
        <taxon>Heterobranchia</taxon>
        <taxon>Euthyneura</taxon>
        <taxon>Panpulmonata</taxon>
        <taxon>Sacoglossa</taxon>
        <taxon>Placobranchoidea</taxon>
        <taxon>Plakobranchidae</taxon>
        <taxon>Plakobranchus</taxon>
    </lineage>
</organism>
<keyword evidence="1" id="KW-0472">Membrane</keyword>
<dbReference type="Proteomes" id="UP000735302">
    <property type="component" value="Unassembled WGS sequence"/>
</dbReference>
<proteinExistence type="predicted"/>
<accession>A0AAV4AQR2</accession>
<keyword evidence="1" id="KW-1133">Transmembrane helix</keyword>
<evidence type="ECO:0000256" key="1">
    <source>
        <dbReference type="SAM" id="Phobius"/>
    </source>
</evidence>
<evidence type="ECO:0000313" key="2">
    <source>
        <dbReference type="EMBL" id="GFO09665.1"/>
    </source>
</evidence>
<sequence length="72" mass="8061">MRFSPSPHLDCPDTDVCGRSVTAYHAWDDSTDRYRNMFDMNWLHALLFSNGLGGAGGSGANIMPWLFFGNMM</sequence>
<keyword evidence="3" id="KW-1185">Reference proteome</keyword>
<feature type="transmembrane region" description="Helical" evidence="1">
    <location>
        <begin position="42"/>
        <end position="68"/>
    </location>
</feature>
<reference evidence="2 3" key="1">
    <citation type="journal article" date="2021" name="Elife">
        <title>Chloroplast acquisition without the gene transfer in kleptoplastic sea slugs, Plakobranchus ocellatus.</title>
        <authorList>
            <person name="Maeda T."/>
            <person name="Takahashi S."/>
            <person name="Yoshida T."/>
            <person name="Shimamura S."/>
            <person name="Takaki Y."/>
            <person name="Nagai Y."/>
            <person name="Toyoda A."/>
            <person name="Suzuki Y."/>
            <person name="Arimoto A."/>
            <person name="Ishii H."/>
            <person name="Satoh N."/>
            <person name="Nishiyama T."/>
            <person name="Hasebe M."/>
            <person name="Maruyama T."/>
            <person name="Minagawa J."/>
            <person name="Obokata J."/>
            <person name="Shigenobu S."/>
        </authorList>
    </citation>
    <scope>NUCLEOTIDE SEQUENCE [LARGE SCALE GENOMIC DNA]</scope>
</reference>
<name>A0AAV4AQR2_9GAST</name>
<evidence type="ECO:0000313" key="3">
    <source>
        <dbReference type="Proteomes" id="UP000735302"/>
    </source>
</evidence>